<feature type="transmembrane region" description="Helical" evidence="1">
    <location>
        <begin position="40"/>
        <end position="58"/>
    </location>
</feature>
<keyword evidence="4" id="KW-1185">Reference proteome</keyword>
<dbReference type="KEGG" id="jda:BW727_100222"/>
<sequence>MSERQHFHPMAIAIYWLQLLRAWLFYIVIIIINGGIKERFGMITLLVIFIFSFVLAMIRYKTRSYTINADKIVIYHGVFRKKETDIPYERIQTIKQRQWFFLKPFNLIQILIETAGGNKATAEGSLPAVDAGVLETLENFRYGRGQGESDQEVDTTGQESTNRYRVTDGQIVLYGITDLSILASLAALVAFATEMIPDSWFTRVTTTAENLYRLGWIVFLGAAFVLLILLILISLAKNFIQFYNFTVSRTNQTLTIESGLFERKVQKIPTNKIQGIRIRQQVLRKLFKISSVEIILAGGQETTGENNVPKKLYILPIVPDQLLYPTLARLIPEWEIHEPEMTFASYSSIWYFWRWHLLWLPVLVAGFIWNPFVGIALVLWIGFLFFYSWLDYRYQGYAIQTQTRVCIQNYQALTKVQTFIERPKIQAFSNHASKWLYNKKLGHSRLTLKTGLGSETIGLKFIKREDQETLKDFYLSR</sequence>
<name>A0A1S6IM55_9LACT</name>
<dbReference type="Proteomes" id="UP000188993">
    <property type="component" value="Chromosome"/>
</dbReference>
<dbReference type="STRING" id="708126.BW727_100222"/>
<keyword evidence="1" id="KW-1133">Transmembrane helix</keyword>
<accession>A0A1S6IM55</accession>
<dbReference type="Pfam" id="PF03703">
    <property type="entry name" value="bPH_2"/>
    <property type="match status" value="2"/>
</dbReference>
<evidence type="ECO:0000259" key="2">
    <source>
        <dbReference type="Pfam" id="PF03703"/>
    </source>
</evidence>
<dbReference type="AlphaFoldDB" id="A0A1S6IM55"/>
<feature type="transmembrane region" description="Helical" evidence="1">
    <location>
        <begin position="171"/>
        <end position="193"/>
    </location>
</feature>
<proteinExistence type="predicted"/>
<keyword evidence="1" id="KW-0472">Membrane</keyword>
<keyword evidence="1" id="KW-0812">Transmembrane</keyword>
<feature type="transmembrane region" description="Helical" evidence="1">
    <location>
        <begin position="357"/>
        <end position="390"/>
    </location>
</feature>
<protein>
    <recommendedName>
        <fullName evidence="2">YdbS-like PH domain-containing protein</fullName>
    </recommendedName>
</protein>
<evidence type="ECO:0000256" key="1">
    <source>
        <dbReference type="SAM" id="Phobius"/>
    </source>
</evidence>
<dbReference type="InterPro" id="IPR005182">
    <property type="entry name" value="YdbS-like_PH"/>
</dbReference>
<feature type="transmembrane region" description="Helical" evidence="1">
    <location>
        <begin position="213"/>
        <end position="235"/>
    </location>
</feature>
<reference evidence="3 4" key="1">
    <citation type="journal article" date="2014" name="Int. J. Syst. Evol. Microbiol.">
        <title>Jeotgalibaca dankookensis gen. nov., sp. nov., a member of the family Carnobacteriaceae, isolated from seujeot (Korean traditional food).</title>
        <authorList>
            <person name="Lee D.G."/>
            <person name="Trujillo M.E."/>
            <person name="Kang H."/>
            <person name="Ahn T.Y."/>
        </authorList>
    </citation>
    <scope>NUCLEOTIDE SEQUENCE [LARGE SCALE GENOMIC DNA]</scope>
    <source>
        <strain evidence="3 4">EX-07</strain>
    </source>
</reference>
<dbReference type="PIRSF" id="PIRSF026631">
    <property type="entry name" value="UCP026631"/>
    <property type="match status" value="1"/>
</dbReference>
<feature type="domain" description="YdbS-like PH" evidence="2">
    <location>
        <begin position="60"/>
        <end position="138"/>
    </location>
</feature>
<organism evidence="3 4">
    <name type="scientific">Jeotgalibaca dankookensis</name>
    <dbReference type="NCBI Taxonomy" id="708126"/>
    <lineage>
        <taxon>Bacteria</taxon>
        <taxon>Bacillati</taxon>
        <taxon>Bacillota</taxon>
        <taxon>Bacilli</taxon>
        <taxon>Lactobacillales</taxon>
        <taxon>Carnobacteriaceae</taxon>
        <taxon>Jeotgalibaca</taxon>
    </lineage>
</organism>
<evidence type="ECO:0000313" key="4">
    <source>
        <dbReference type="Proteomes" id="UP000188993"/>
    </source>
</evidence>
<dbReference type="EMBL" id="CP019728">
    <property type="protein sequence ID" value="AQS52630.1"/>
    <property type="molecule type" value="Genomic_DNA"/>
</dbReference>
<gene>
    <name evidence="3" type="ORF">BW727_100222</name>
</gene>
<dbReference type="InterPro" id="IPR014529">
    <property type="entry name" value="UCP026631"/>
</dbReference>
<dbReference type="PANTHER" id="PTHR34473:SF2">
    <property type="entry name" value="UPF0699 TRANSMEMBRANE PROTEIN YDBT"/>
    <property type="match status" value="1"/>
</dbReference>
<evidence type="ECO:0000313" key="3">
    <source>
        <dbReference type="EMBL" id="AQS52630.1"/>
    </source>
</evidence>
<feature type="domain" description="YdbS-like PH" evidence="2">
    <location>
        <begin position="243"/>
        <end position="301"/>
    </location>
</feature>
<dbReference type="RefSeq" id="WP_062468022.1">
    <property type="nucleotide sequence ID" value="NZ_BBYN01000005.1"/>
</dbReference>
<dbReference type="PANTHER" id="PTHR34473">
    <property type="entry name" value="UPF0699 TRANSMEMBRANE PROTEIN YDBS"/>
    <property type="match status" value="1"/>
</dbReference>
<dbReference type="OrthoDB" id="2195155at2"/>
<feature type="transmembrane region" description="Helical" evidence="1">
    <location>
        <begin position="12"/>
        <end position="34"/>
    </location>
</feature>